<protein>
    <submittedName>
        <fullName evidence="2">Uncharacterized protein</fullName>
    </submittedName>
</protein>
<feature type="region of interest" description="Disordered" evidence="1">
    <location>
        <begin position="1"/>
        <end position="60"/>
    </location>
</feature>
<dbReference type="Proteomes" id="UP000176101">
    <property type="component" value="Unassembled WGS sequence"/>
</dbReference>
<name>A0A1E7KMP5_9ACTN</name>
<proteinExistence type="predicted"/>
<feature type="compositionally biased region" description="Basic and acidic residues" evidence="1">
    <location>
        <begin position="1"/>
        <end position="27"/>
    </location>
</feature>
<gene>
    <name evidence="2" type="ORF">AN216_03925</name>
</gene>
<dbReference type="AlphaFoldDB" id="A0A1E7KMP5"/>
<dbReference type="RefSeq" id="WP_070195175.1">
    <property type="nucleotide sequence ID" value="NZ_LJGU01000104.1"/>
</dbReference>
<reference evidence="2 3" key="1">
    <citation type="journal article" date="2016" name="Front. Microbiol.">
        <title>Comparative Genomics Analysis of Streptomyces Species Reveals Their Adaptation to the Marine Environment and Their Diversity at the Genomic Level.</title>
        <authorList>
            <person name="Tian X."/>
            <person name="Zhang Z."/>
            <person name="Yang T."/>
            <person name="Chen M."/>
            <person name="Li J."/>
            <person name="Chen F."/>
            <person name="Yang J."/>
            <person name="Li W."/>
            <person name="Zhang B."/>
            <person name="Zhang Z."/>
            <person name="Wu J."/>
            <person name="Zhang C."/>
            <person name="Long L."/>
            <person name="Xiao J."/>
        </authorList>
    </citation>
    <scope>NUCLEOTIDE SEQUENCE [LARGE SCALE GENOMIC DNA]</scope>
    <source>
        <strain evidence="2 3">SCSIO 02100</strain>
    </source>
</reference>
<comment type="caution">
    <text evidence="2">The sequence shown here is derived from an EMBL/GenBank/DDBJ whole genome shotgun (WGS) entry which is preliminary data.</text>
</comment>
<dbReference type="EMBL" id="LJGU01000104">
    <property type="protein sequence ID" value="OEV05144.1"/>
    <property type="molecule type" value="Genomic_DNA"/>
</dbReference>
<organism evidence="2 3">
    <name type="scientific">Streptomyces oceani</name>
    <dbReference type="NCBI Taxonomy" id="1075402"/>
    <lineage>
        <taxon>Bacteria</taxon>
        <taxon>Bacillati</taxon>
        <taxon>Actinomycetota</taxon>
        <taxon>Actinomycetes</taxon>
        <taxon>Kitasatosporales</taxon>
        <taxon>Streptomycetaceae</taxon>
        <taxon>Streptomyces</taxon>
    </lineage>
</organism>
<dbReference type="PATRIC" id="fig|1075402.3.peg.3437"/>
<dbReference type="STRING" id="1075402.AN216_03925"/>
<keyword evidence="3" id="KW-1185">Reference proteome</keyword>
<evidence type="ECO:0000313" key="2">
    <source>
        <dbReference type="EMBL" id="OEV05144.1"/>
    </source>
</evidence>
<accession>A0A1E7KMP5</accession>
<evidence type="ECO:0000256" key="1">
    <source>
        <dbReference type="SAM" id="MobiDB-lite"/>
    </source>
</evidence>
<sequence>MTTNEDKITPEPKPKDGEKTTDNRHGTSEPADVGSKNRHGTSVPSHLSTKNRHGTSEPAT</sequence>
<evidence type="ECO:0000313" key="3">
    <source>
        <dbReference type="Proteomes" id="UP000176101"/>
    </source>
</evidence>
<dbReference type="OrthoDB" id="4269922at2"/>